<dbReference type="AlphaFoldDB" id="W0V5X1"/>
<proteinExistence type="predicted"/>
<reference evidence="1 2" key="1">
    <citation type="journal article" date="2015" name="Genome Announc.">
        <title>Genome Sequence of Mushroom Soft-Rot Pathogen Janthinobacterium agaricidamnosum.</title>
        <authorList>
            <person name="Graupner K."/>
            <person name="Lackner G."/>
            <person name="Hertweck C."/>
        </authorList>
    </citation>
    <scope>NUCLEOTIDE SEQUENCE [LARGE SCALE GENOMIC DNA]</scope>
    <source>
        <strain evidence="2">NBRC 102515 / DSM 9628</strain>
    </source>
</reference>
<keyword evidence="2" id="KW-1185">Reference proteome</keyword>
<evidence type="ECO:0000313" key="2">
    <source>
        <dbReference type="Proteomes" id="UP000027604"/>
    </source>
</evidence>
<evidence type="ECO:0000313" key="1">
    <source>
        <dbReference type="EMBL" id="CDG84229.1"/>
    </source>
</evidence>
<accession>W0V5X1</accession>
<dbReference type="Proteomes" id="UP000027604">
    <property type="component" value="Chromosome I"/>
</dbReference>
<dbReference type="KEGG" id="jag:GJA_3614"/>
<sequence>MLKFVARKAAIGQRSRVAGEESLHGLMHDDMLRHLEK</sequence>
<protein>
    <submittedName>
        <fullName evidence="1">Uncharacterized protein</fullName>
    </submittedName>
</protein>
<dbReference type="EMBL" id="HG322949">
    <property type="protein sequence ID" value="CDG84229.1"/>
    <property type="molecule type" value="Genomic_DNA"/>
</dbReference>
<gene>
    <name evidence="1" type="ORF">GJA_3614</name>
</gene>
<organism evidence="1 2">
    <name type="scientific">Janthinobacterium agaricidamnosum NBRC 102515 = DSM 9628</name>
    <dbReference type="NCBI Taxonomy" id="1349767"/>
    <lineage>
        <taxon>Bacteria</taxon>
        <taxon>Pseudomonadati</taxon>
        <taxon>Pseudomonadota</taxon>
        <taxon>Betaproteobacteria</taxon>
        <taxon>Burkholderiales</taxon>
        <taxon>Oxalobacteraceae</taxon>
        <taxon>Janthinobacterium</taxon>
    </lineage>
</organism>
<name>W0V5X1_9BURK</name>
<dbReference type="STRING" id="1349767.GJA_3614"/>
<dbReference type="HOGENOM" id="CLU_3344599_0_0_4"/>